<evidence type="ECO:0000256" key="2">
    <source>
        <dbReference type="SAM" id="SignalP"/>
    </source>
</evidence>
<dbReference type="AlphaFoldDB" id="A0A368VHR7"/>
<dbReference type="RefSeq" id="WP_179951601.1">
    <property type="nucleotide sequence ID" value="NZ_QPJC01000012.1"/>
</dbReference>
<keyword evidence="4" id="KW-1185">Reference proteome</keyword>
<dbReference type="EMBL" id="QPJC01000012">
    <property type="protein sequence ID" value="RCW40192.1"/>
    <property type="molecule type" value="Genomic_DNA"/>
</dbReference>
<feature type="region of interest" description="Disordered" evidence="1">
    <location>
        <begin position="192"/>
        <end position="223"/>
    </location>
</feature>
<feature type="signal peptide" evidence="2">
    <location>
        <begin position="1"/>
        <end position="19"/>
    </location>
</feature>
<gene>
    <name evidence="3" type="ORF">DFQ14_11272</name>
</gene>
<dbReference type="PROSITE" id="PS51257">
    <property type="entry name" value="PROKAR_LIPOPROTEIN"/>
    <property type="match status" value="1"/>
</dbReference>
<feature type="region of interest" description="Disordered" evidence="1">
    <location>
        <begin position="67"/>
        <end position="121"/>
    </location>
</feature>
<reference evidence="3 4" key="1">
    <citation type="submission" date="2018-07" db="EMBL/GenBank/DDBJ databases">
        <title>Genomic Encyclopedia of Type Strains, Phase III (KMG-III): the genomes of soil and plant-associated and newly described type strains.</title>
        <authorList>
            <person name="Whitman W."/>
        </authorList>
    </citation>
    <scope>NUCLEOTIDE SEQUENCE [LARGE SCALE GENOMIC DNA]</scope>
    <source>
        <strain evidence="3 4">CECT 8575</strain>
    </source>
</reference>
<dbReference type="Proteomes" id="UP000253495">
    <property type="component" value="Unassembled WGS sequence"/>
</dbReference>
<evidence type="ECO:0000256" key="1">
    <source>
        <dbReference type="SAM" id="MobiDB-lite"/>
    </source>
</evidence>
<evidence type="ECO:0000313" key="3">
    <source>
        <dbReference type="EMBL" id="RCW40192.1"/>
    </source>
</evidence>
<proteinExistence type="predicted"/>
<feature type="compositionally biased region" description="Basic and acidic residues" evidence="1">
    <location>
        <begin position="96"/>
        <end position="105"/>
    </location>
</feature>
<accession>A0A368VHR7</accession>
<feature type="chain" id="PRO_5038655564" evidence="2">
    <location>
        <begin position="20"/>
        <end position="223"/>
    </location>
</feature>
<organism evidence="3 4">
    <name type="scientific">Halopolyspora algeriensis</name>
    <dbReference type="NCBI Taxonomy" id="1500506"/>
    <lineage>
        <taxon>Bacteria</taxon>
        <taxon>Bacillati</taxon>
        <taxon>Actinomycetota</taxon>
        <taxon>Actinomycetes</taxon>
        <taxon>Actinomycetes incertae sedis</taxon>
        <taxon>Halopolyspora</taxon>
    </lineage>
</organism>
<protein>
    <submittedName>
        <fullName evidence="3">Uncharacterized protein</fullName>
    </submittedName>
</protein>
<name>A0A368VHR7_9ACTN</name>
<evidence type="ECO:0000313" key="4">
    <source>
        <dbReference type="Proteomes" id="UP000253495"/>
    </source>
</evidence>
<keyword evidence="2" id="KW-0732">Signal</keyword>
<sequence length="223" mass="23047">MAFRSTSAAVLAAVPLALAGCSQGAPAPSSAPPPSAPPTATSAPAPDGPKPESVAWTNRLCELVGGFAASQRSSPPADKSSREAFKTSAVSQLDSAIRKADDTLHGIRTMRPSPIPGAESVTNEFEKGFVRVRDVLTTARNKAEDVDTGNERAFTAGMREVRKELEKGKSINFGAGFSQFNNNRALLAAAAQAPSCQSLINPPSGAPQQPPASSQAPSPQPSR</sequence>
<comment type="caution">
    <text evidence="3">The sequence shown here is derived from an EMBL/GenBank/DDBJ whole genome shotgun (WGS) entry which is preliminary data.</text>
</comment>
<feature type="region of interest" description="Disordered" evidence="1">
    <location>
        <begin position="21"/>
        <end position="55"/>
    </location>
</feature>